<keyword evidence="2" id="KW-1185">Reference proteome</keyword>
<sequence length="117" mass="14201">MERKCKICEKTLRGRVDKVFCSVGCKNHYHKNVRYASKTAAIEINGFLKRNYAILWELLGTNKTQVKVYRNTMEKKKFRFKYHTHFHINSKNKMFHYVYDLAWMEFSDDEILIVRKQ</sequence>
<dbReference type="STRING" id="797419.SAMN05216556_108136"/>
<organism evidence="1 2">
    <name type="scientific">Aequorivita viscosa</name>
    <dbReference type="NCBI Taxonomy" id="797419"/>
    <lineage>
        <taxon>Bacteria</taxon>
        <taxon>Pseudomonadati</taxon>
        <taxon>Bacteroidota</taxon>
        <taxon>Flavobacteriia</taxon>
        <taxon>Flavobacteriales</taxon>
        <taxon>Flavobacteriaceae</taxon>
        <taxon>Aequorivita</taxon>
    </lineage>
</organism>
<dbReference type="EMBL" id="FQYV01000007">
    <property type="protein sequence ID" value="SHI96418.1"/>
    <property type="molecule type" value="Genomic_DNA"/>
</dbReference>
<dbReference type="AlphaFoldDB" id="A0A1M6FFA6"/>
<dbReference type="Proteomes" id="UP000184172">
    <property type="component" value="Unassembled WGS sequence"/>
</dbReference>
<protein>
    <recommendedName>
        <fullName evidence="3">DUF2116 family Zn-ribbon domain-containing protein</fullName>
    </recommendedName>
</protein>
<evidence type="ECO:0000313" key="2">
    <source>
        <dbReference type="Proteomes" id="UP000184172"/>
    </source>
</evidence>
<dbReference type="RefSeq" id="WP_073216839.1">
    <property type="nucleotide sequence ID" value="NZ_FNNS01000008.1"/>
</dbReference>
<accession>A0A1M6FFA6</accession>
<gene>
    <name evidence="1" type="ORF">SAMN04487908_107133</name>
</gene>
<reference evidence="2" key="1">
    <citation type="submission" date="2016-11" db="EMBL/GenBank/DDBJ databases">
        <authorList>
            <person name="Varghese N."/>
            <person name="Submissions S."/>
        </authorList>
    </citation>
    <scope>NUCLEOTIDE SEQUENCE [LARGE SCALE GENOMIC DNA]</scope>
    <source>
        <strain evidence="2">DSM 26349</strain>
    </source>
</reference>
<dbReference type="OrthoDB" id="5187906at2"/>
<proteinExistence type="predicted"/>
<evidence type="ECO:0000313" key="1">
    <source>
        <dbReference type="EMBL" id="SHI96418.1"/>
    </source>
</evidence>
<evidence type="ECO:0008006" key="3">
    <source>
        <dbReference type="Google" id="ProtNLM"/>
    </source>
</evidence>
<name>A0A1M6FFA6_9FLAO</name>